<dbReference type="Proteomes" id="UP000004129">
    <property type="component" value="Unassembled WGS sequence"/>
</dbReference>
<gene>
    <name evidence="1" type="ORF">HMPREF9334_01795</name>
</gene>
<proteinExistence type="predicted"/>
<evidence type="ECO:0008006" key="3">
    <source>
        <dbReference type="Google" id="ProtNLM"/>
    </source>
</evidence>
<dbReference type="PATRIC" id="fig|679201.3.peg.1810"/>
<dbReference type="RefSeq" id="WP_006693230.1">
    <property type="nucleotide sequence ID" value="NZ_JH376800.1"/>
</dbReference>
<dbReference type="AlphaFoldDB" id="G5GR43"/>
<dbReference type="HOGENOM" id="CLU_1560198_0_0_9"/>
<protein>
    <recommendedName>
        <fullName evidence="3">General secretion pathway GspH domain-containing protein</fullName>
    </recommendedName>
</protein>
<organism evidence="1 2">
    <name type="scientific">Selenomonas infelix ATCC 43532</name>
    <dbReference type="NCBI Taxonomy" id="679201"/>
    <lineage>
        <taxon>Bacteria</taxon>
        <taxon>Bacillati</taxon>
        <taxon>Bacillota</taxon>
        <taxon>Negativicutes</taxon>
        <taxon>Selenomonadales</taxon>
        <taxon>Selenomonadaceae</taxon>
        <taxon>Selenomonas</taxon>
    </lineage>
</organism>
<sequence>MRYPGAQGMALINVLIALSIISTVLAVAVPVALSFYARGATEYEAMHLVGELRRVQALSRTTAMPLYVLEGRPSWERVPRLRIRADGYVLRRPFGDDVRVHRPLPLVRFEQETLKNTVVEFNRNGAIADHWKSHNMTIRIYVPGYEEDDVRVVIDRGARIRLQRGGGNVADEE</sequence>
<reference evidence="1 2" key="1">
    <citation type="submission" date="2011-08" db="EMBL/GenBank/DDBJ databases">
        <title>The Genome Sequence of Selenomonas infelix ATCC 43532.</title>
        <authorList>
            <consortium name="The Broad Institute Genome Sequencing Platform"/>
            <person name="Earl A."/>
            <person name="Ward D."/>
            <person name="Feldgarden M."/>
            <person name="Gevers D."/>
            <person name="Izard J."/>
            <person name="Blanton J.M."/>
            <person name="Baranova O.V."/>
            <person name="Dewhirst F.E."/>
            <person name="Young S.K."/>
            <person name="Zeng Q."/>
            <person name="Gargeya S."/>
            <person name="Fitzgerald M."/>
            <person name="Haas B."/>
            <person name="Abouelleil A."/>
            <person name="Alvarado L."/>
            <person name="Arachchi H.M."/>
            <person name="Berlin A."/>
            <person name="Brown A."/>
            <person name="Chapman S.B."/>
            <person name="Chen Z."/>
            <person name="Dunbar C."/>
            <person name="Freedman E."/>
            <person name="Gearin G."/>
            <person name="Gellesch M."/>
            <person name="Goldberg J."/>
            <person name="Griggs A."/>
            <person name="Gujja S."/>
            <person name="Heiman D."/>
            <person name="Howarth C."/>
            <person name="Larson L."/>
            <person name="Lui A."/>
            <person name="MacDonald P.J.P."/>
            <person name="Montmayeur A."/>
            <person name="Murphy C."/>
            <person name="Neiman D."/>
            <person name="Pearson M."/>
            <person name="Priest M."/>
            <person name="Roberts A."/>
            <person name="Saif S."/>
            <person name="Shea T."/>
            <person name="Shenoy N."/>
            <person name="Sisk P."/>
            <person name="Stolte C."/>
            <person name="Sykes S."/>
            <person name="Wortman J."/>
            <person name="Nusbaum C."/>
            <person name="Birren B."/>
        </authorList>
    </citation>
    <scope>NUCLEOTIDE SEQUENCE [LARGE SCALE GENOMIC DNA]</scope>
    <source>
        <strain evidence="1 2">ATCC 43532</strain>
    </source>
</reference>
<evidence type="ECO:0000313" key="1">
    <source>
        <dbReference type="EMBL" id="EHG19903.1"/>
    </source>
</evidence>
<dbReference type="OrthoDB" id="1666345at2"/>
<dbReference type="EMBL" id="ACZM01000017">
    <property type="protein sequence ID" value="EHG19903.1"/>
    <property type="molecule type" value="Genomic_DNA"/>
</dbReference>
<name>G5GR43_9FIRM</name>
<comment type="caution">
    <text evidence="1">The sequence shown here is derived from an EMBL/GenBank/DDBJ whole genome shotgun (WGS) entry which is preliminary data.</text>
</comment>
<dbReference type="STRING" id="679201.HMPREF9334_01795"/>
<keyword evidence="2" id="KW-1185">Reference proteome</keyword>
<dbReference type="eggNOG" id="ENOG5033XZP">
    <property type="taxonomic scope" value="Bacteria"/>
</dbReference>
<accession>G5GR43</accession>
<evidence type="ECO:0000313" key="2">
    <source>
        <dbReference type="Proteomes" id="UP000004129"/>
    </source>
</evidence>